<name>A0AAD1VRC7_PELCU</name>
<dbReference type="Proteomes" id="UP001295444">
    <property type="component" value="Chromosome 02"/>
</dbReference>
<dbReference type="AlphaFoldDB" id="A0AAD1VRC7"/>
<organism evidence="1 2">
    <name type="scientific">Pelobates cultripes</name>
    <name type="common">Western spadefoot toad</name>
    <dbReference type="NCBI Taxonomy" id="61616"/>
    <lineage>
        <taxon>Eukaryota</taxon>
        <taxon>Metazoa</taxon>
        <taxon>Chordata</taxon>
        <taxon>Craniata</taxon>
        <taxon>Vertebrata</taxon>
        <taxon>Euteleostomi</taxon>
        <taxon>Amphibia</taxon>
        <taxon>Batrachia</taxon>
        <taxon>Anura</taxon>
        <taxon>Pelobatoidea</taxon>
        <taxon>Pelobatidae</taxon>
        <taxon>Pelobates</taxon>
    </lineage>
</organism>
<dbReference type="EMBL" id="OW240913">
    <property type="protein sequence ID" value="CAH2251784.1"/>
    <property type="molecule type" value="Genomic_DNA"/>
</dbReference>
<keyword evidence="2" id="KW-1185">Reference proteome</keyword>
<accession>A0AAD1VRC7</accession>
<proteinExistence type="predicted"/>
<evidence type="ECO:0000313" key="1">
    <source>
        <dbReference type="EMBL" id="CAH2251784.1"/>
    </source>
</evidence>
<gene>
    <name evidence="1" type="ORF">PECUL_23A052166</name>
</gene>
<reference evidence="1" key="1">
    <citation type="submission" date="2022-03" db="EMBL/GenBank/DDBJ databases">
        <authorList>
            <person name="Alioto T."/>
            <person name="Alioto T."/>
            <person name="Gomez Garrido J."/>
        </authorList>
    </citation>
    <scope>NUCLEOTIDE SEQUENCE</scope>
</reference>
<evidence type="ECO:0000313" key="2">
    <source>
        <dbReference type="Proteomes" id="UP001295444"/>
    </source>
</evidence>
<protein>
    <submittedName>
        <fullName evidence="1">Uncharacterized protein</fullName>
    </submittedName>
</protein>
<sequence length="119" mass="13550">MCLSSWRFTLIWLKEHCGTYTTNVTKPEEKKASTDKKDIPAAVVEQKKTLPEKKLVSEPKKAAAVVEQKKALPEKKLVSEPKKAGMLSNQHLGMVRWMDYFSKGEVLTNTDLDRFVNNI</sequence>